<reference evidence="2 3" key="1">
    <citation type="submission" date="2020-05" db="EMBL/GenBank/DDBJ databases">
        <title>Gimesia benthica sp. nov., a novel planctomycete isolated from a deep-sea water sample of the Northwest Indian Ocean.</title>
        <authorList>
            <person name="Wang J."/>
            <person name="Ruan C."/>
            <person name="Song L."/>
            <person name="Zhu Y."/>
            <person name="Li A."/>
            <person name="Zheng X."/>
            <person name="Wang L."/>
            <person name="Lu Z."/>
            <person name="Huang Y."/>
            <person name="Du W."/>
            <person name="Zhou Y."/>
            <person name="Huang L."/>
            <person name="Dai X."/>
        </authorList>
    </citation>
    <scope>NUCLEOTIDE SEQUENCE [LARGE SCALE GENOMIC DNA]</scope>
    <source>
        <strain evidence="2 3">YYQ-30</strain>
    </source>
</reference>
<sequence>MPKTSRTAEFLERALAFSGLSQREVAERAGFDKPNMISMMKKGETRVPIERIPALARACGVDPVPFLRIALKEYQPETWRVIVTYLGQPLTRDEEILIDAYDESREGRDLDLSPAMRSALVVLFGELFEMKEAHAGFPHE</sequence>
<feature type="domain" description="HTH cro/C1-type" evidence="1">
    <location>
        <begin position="19"/>
        <end position="66"/>
    </location>
</feature>
<dbReference type="Pfam" id="PF01381">
    <property type="entry name" value="HTH_3"/>
    <property type="match status" value="1"/>
</dbReference>
<dbReference type="InterPro" id="IPR010982">
    <property type="entry name" value="Lambda_DNA-bd_dom_sf"/>
</dbReference>
<dbReference type="Gene3D" id="1.10.260.40">
    <property type="entry name" value="lambda repressor-like DNA-binding domains"/>
    <property type="match status" value="1"/>
</dbReference>
<dbReference type="RefSeq" id="WP_171326997.1">
    <property type="nucleotide sequence ID" value="NZ_JABFBC010000006.1"/>
</dbReference>
<dbReference type="GO" id="GO:0003677">
    <property type="term" value="F:DNA binding"/>
    <property type="evidence" value="ECO:0007669"/>
    <property type="project" value="InterPro"/>
</dbReference>
<comment type="caution">
    <text evidence="2">The sequence shown here is derived from an EMBL/GenBank/DDBJ whole genome shotgun (WGS) entry which is preliminary data.</text>
</comment>
<keyword evidence="3" id="KW-1185">Reference proteome</keyword>
<name>A0A849L6I6_9RHOB</name>
<dbReference type="AlphaFoldDB" id="A0A849L6I6"/>
<evidence type="ECO:0000259" key="1">
    <source>
        <dbReference type="PROSITE" id="PS50943"/>
    </source>
</evidence>
<organism evidence="2 3">
    <name type="scientific">Halovulum dunhuangense</name>
    <dbReference type="NCBI Taxonomy" id="1505036"/>
    <lineage>
        <taxon>Bacteria</taxon>
        <taxon>Pseudomonadati</taxon>
        <taxon>Pseudomonadota</taxon>
        <taxon>Alphaproteobacteria</taxon>
        <taxon>Rhodobacterales</taxon>
        <taxon>Paracoccaceae</taxon>
        <taxon>Halovulum</taxon>
    </lineage>
</organism>
<dbReference type="InterPro" id="IPR001387">
    <property type="entry name" value="Cro/C1-type_HTH"/>
</dbReference>
<dbReference type="SMART" id="SM00530">
    <property type="entry name" value="HTH_XRE"/>
    <property type="match status" value="1"/>
</dbReference>
<dbReference type="PROSITE" id="PS50943">
    <property type="entry name" value="HTH_CROC1"/>
    <property type="match status" value="1"/>
</dbReference>
<dbReference type="EMBL" id="JABFBC010000006">
    <property type="protein sequence ID" value="NNU82138.1"/>
    <property type="molecule type" value="Genomic_DNA"/>
</dbReference>
<accession>A0A849L6I6</accession>
<evidence type="ECO:0000313" key="3">
    <source>
        <dbReference type="Proteomes" id="UP000572377"/>
    </source>
</evidence>
<dbReference type="SUPFAM" id="SSF47413">
    <property type="entry name" value="lambda repressor-like DNA-binding domains"/>
    <property type="match status" value="1"/>
</dbReference>
<proteinExistence type="predicted"/>
<dbReference type="CDD" id="cd00093">
    <property type="entry name" value="HTH_XRE"/>
    <property type="match status" value="1"/>
</dbReference>
<dbReference type="Proteomes" id="UP000572377">
    <property type="component" value="Unassembled WGS sequence"/>
</dbReference>
<evidence type="ECO:0000313" key="2">
    <source>
        <dbReference type="EMBL" id="NNU82138.1"/>
    </source>
</evidence>
<protein>
    <submittedName>
        <fullName evidence="2">Helix-turn-helix transcriptional regulator</fullName>
    </submittedName>
</protein>
<gene>
    <name evidence="2" type="ORF">HMH01_17005</name>
</gene>